<dbReference type="NCBIfam" id="TIGR00762">
    <property type="entry name" value="DegV"/>
    <property type="match status" value="1"/>
</dbReference>
<keyword evidence="3" id="KW-1185">Reference proteome</keyword>
<dbReference type="Pfam" id="PF02645">
    <property type="entry name" value="DegV"/>
    <property type="match status" value="1"/>
</dbReference>
<dbReference type="Proteomes" id="UP001546774">
    <property type="component" value="Unassembled WGS sequence"/>
</dbReference>
<sequence length="279" mass="30766">MGYKILIDSCGEIPQSLMSTGVVENIPLSIMVEDETIIDDETFDQKSFLEKVAKSKNCPKSACPSPEGYMKAFECEADRIYVVTLSSKLSGSYNSAVLGKNLYEEEYSDKQIVVLDSKSASVGQTLIAMKIVEAEEAGLSFEEVIAKAEQFREEEHTYFVLESLETLRKNGRLSNLKALAADVLNIKPVMGADPDGNIVQLDKARGMKKALDKMVTQMFKNVGNTEEKVLAISHCNCLERAEWVKELALSKGTFKDCFIVDTRGISSLYANDGGIIMVV</sequence>
<evidence type="ECO:0000313" key="2">
    <source>
        <dbReference type="EMBL" id="MEQ2554555.1"/>
    </source>
</evidence>
<comment type="caution">
    <text evidence="2">The sequence shown here is derived from an EMBL/GenBank/DDBJ whole genome shotgun (WGS) entry which is preliminary data.</text>
</comment>
<dbReference type="InterPro" id="IPR043168">
    <property type="entry name" value="DegV_C"/>
</dbReference>
<proteinExistence type="predicted"/>
<dbReference type="Gene3D" id="2.20.28.50">
    <property type="entry name" value="degv family protein"/>
    <property type="match status" value="1"/>
</dbReference>
<keyword evidence="1" id="KW-0446">Lipid-binding</keyword>
<dbReference type="PANTHER" id="PTHR33434">
    <property type="entry name" value="DEGV DOMAIN-CONTAINING PROTEIN DR_1986-RELATED"/>
    <property type="match status" value="1"/>
</dbReference>
<protein>
    <submittedName>
        <fullName evidence="2">DegV family protein</fullName>
    </submittedName>
</protein>
<reference evidence="2" key="1">
    <citation type="submission" date="2024-03" db="EMBL/GenBank/DDBJ databases">
        <title>Human intestinal bacterial collection.</title>
        <authorList>
            <person name="Pauvert C."/>
            <person name="Hitch T.C.A."/>
            <person name="Clavel T."/>
        </authorList>
    </citation>
    <scope>NUCLEOTIDE SEQUENCE [LARGE SCALE GENOMIC DNA]</scope>
    <source>
        <strain evidence="2">CLA-AA-H89B</strain>
    </source>
</reference>
<accession>A0ABV1H4C2</accession>
<dbReference type="InterPro" id="IPR050270">
    <property type="entry name" value="DegV_domain_contain"/>
</dbReference>
<dbReference type="Gene3D" id="3.30.1180.10">
    <property type="match status" value="1"/>
</dbReference>
<dbReference type="Gene3D" id="3.40.50.10440">
    <property type="entry name" value="Dihydroxyacetone kinase, domain 1"/>
    <property type="match status" value="1"/>
</dbReference>
<evidence type="ECO:0000256" key="1">
    <source>
        <dbReference type="ARBA" id="ARBA00023121"/>
    </source>
</evidence>
<evidence type="ECO:0000313" key="3">
    <source>
        <dbReference type="Proteomes" id="UP001546774"/>
    </source>
</evidence>
<dbReference type="InterPro" id="IPR003797">
    <property type="entry name" value="DegV"/>
</dbReference>
<dbReference type="PANTHER" id="PTHR33434:SF2">
    <property type="entry name" value="FATTY ACID-BINDING PROTEIN TM_1468"/>
    <property type="match status" value="1"/>
</dbReference>
<dbReference type="PROSITE" id="PS51482">
    <property type="entry name" value="DEGV"/>
    <property type="match status" value="1"/>
</dbReference>
<organism evidence="2 3">
    <name type="scientific">Lachnospira intestinalis</name>
    <dbReference type="NCBI Taxonomy" id="3133158"/>
    <lineage>
        <taxon>Bacteria</taxon>
        <taxon>Bacillati</taxon>
        <taxon>Bacillota</taxon>
        <taxon>Clostridia</taxon>
        <taxon>Lachnospirales</taxon>
        <taxon>Lachnospiraceae</taxon>
        <taxon>Lachnospira</taxon>
    </lineage>
</organism>
<gene>
    <name evidence="2" type="ORF">WMO37_05900</name>
</gene>
<dbReference type="EMBL" id="JBBMFS010000004">
    <property type="protein sequence ID" value="MEQ2554555.1"/>
    <property type="molecule type" value="Genomic_DNA"/>
</dbReference>
<dbReference type="SUPFAM" id="SSF82549">
    <property type="entry name" value="DAK1/DegV-like"/>
    <property type="match status" value="1"/>
</dbReference>
<name>A0ABV1H4C2_9FIRM</name>